<evidence type="ECO:0000256" key="3">
    <source>
        <dbReference type="ARBA" id="ARBA00023136"/>
    </source>
</evidence>
<gene>
    <name evidence="10" type="ORF">CD32_17505</name>
</gene>
<dbReference type="eggNOG" id="COG0840">
    <property type="taxonomic scope" value="Bacteria"/>
</dbReference>
<protein>
    <recommendedName>
        <fullName evidence="12">Chemotaxis protein</fullName>
    </recommendedName>
</protein>
<feature type="domain" description="HAMP" evidence="9">
    <location>
        <begin position="206"/>
        <end position="259"/>
    </location>
</feature>
<dbReference type="PRINTS" id="PR00260">
    <property type="entry name" value="CHEMTRNSDUCR"/>
</dbReference>
<keyword evidence="7" id="KW-1133">Transmembrane helix</keyword>
<evidence type="ECO:0000259" key="8">
    <source>
        <dbReference type="PROSITE" id="PS50111"/>
    </source>
</evidence>
<dbReference type="EMBL" id="JPVP01000059">
    <property type="protein sequence ID" value="KGR82656.1"/>
    <property type="molecule type" value="Genomic_DNA"/>
</dbReference>
<dbReference type="GO" id="GO:0006935">
    <property type="term" value="P:chemotaxis"/>
    <property type="evidence" value="ECO:0007669"/>
    <property type="project" value="InterPro"/>
</dbReference>
<evidence type="ECO:0000313" key="11">
    <source>
        <dbReference type="Proteomes" id="UP000030437"/>
    </source>
</evidence>
<dbReference type="SUPFAM" id="SSF58104">
    <property type="entry name" value="Methyl-accepting chemotaxis protein (MCP) signaling domain"/>
    <property type="match status" value="1"/>
</dbReference>
<dbReference type="GO" id="GO:0005886">
    <property type="term" value="C:plasma membrane"/>
    <property type="evidence" value="ECO:0007669"/>
    <property type="project" value="UniProtKB-SubCell"/>
</dbReference>
<dbReference type="CDD" id="cd06225">
    <property type="entry name" value="HAMP"/>
    <property type="match status" value="1"/>
</dbReference>
<dbReference type="InterPro" id="IPR003660">
    <property type="entry name" value="HAMP_dom"/>
</dbReference>
<comment type="caution">
    <text evidence="10">The sequence shown here is derived from an EMBL/GenBank/DDBJ whole genome shotgun (WGS) entry which is preliminary data.</text>
</comment>
<keyword evidence="7" id="KW-0812">Transmembrane</keyword>
<dbReference type="InterPro" id="IPR004089">
    <property type="entry name" value="MCPsignal_dom"/>
</dbReference>
<dbReference type="PANTHER" id="PTHR32089">
    <property type="entry name" value="METHYL-ACCEPTING CHEMOTAXIS PROTEIN MCPB"/>
    <property type="match status" value="1"/>
</dbReference>
<dbReference type="GO" id="GO:0004888">
    <property type="term" value="F:transmembrane signaling receptor activity"/>
    <property type="evidence" value="ECO:0007669"/>
    <property type="project" value="InterPro"/>
</dbReference>
<proteinExistence type="inferred from homology"/>
<reference evidence="10 11" key="1">
    <citation type="submission" date="2014-02" db="EMBL/GenBank/DDBJ databases">
        <title>Draft genome sequence of Lysinibacillus odysseyi NBRC 100172.</title>
        <authorList>
            <person name="Zhang F."/>
            <person name="Wang G."/>
            <person name="Zhang L."/>
        </authorList>
    </citation>
    <scope>NUCLEOTIDE SEQUENCE [LARGE SCALE GENOMIC DNA]</scope>
    <source>
        <strain evidence="10 11">NBRC 100172</strain>
    </source>
</reference>
<dbReference type="SMART" id="SM00283">
    <property type="entry name" value="MA"/>
    <property type="match status" value="1"/>
</dbReference>
<evidence type="ECO:0000259" key="9">
    <source>
        <dbReference type="PROSITE" id="PS50885"/>
    </source>
</evidence>
<evidence type="ECO:0000256" key="2">
    <source>
        <dbReference type="ARBA" id="ARBA00022475"/>
    </source>
</evidence>
<evidence type="ECO:0000256" key="7">
    <source>
        <dbReference type="SAM" id="Phobius"/>
    </source>
</evidence>
<name>A0A0A3ID01_9BACI</name>
<dbReference type="Pfam" id="PF00015">
    <property type="entry name" value="MCPsignal"/>
    <property type="match status" value="1"/>
</dbReference>
<dbReference type="CDD" id="cd11386">
    <property type="entry name" value="MCP_signal"/>
    <property type="match status" value="1"/>
</dbReference>
<dbReference type="SMART" id="SM00304">
    <property type="entry name" value="HAMP"/>
    <property type="match status" value="1"/>
</dbReference>
<evidence type="ECO:0008006" key="12">
    <source>
        <dbReference type="Google" id="ProtNLM"/>
    </source>
</evidence>
<dbReference type="GO" id="GO:0007165">
    <property type="term" value="P:signal transduction"/>
    <property type="evidence" value="ECO:0007669"/>
    <property type="project" value="UniProtKB-KW"/>
</dbReference>
<comment type="similarity">
    <text evidence="5">Belongs to the methyl-accepting chemotaxis (MCP) protein family.</text>
</comment>
<evidence type="ECO:0000256" key="4">
    <source>
        <dbReference type="ARBA" id="ARBA00023224"/>
    </source>
</evidence>
<dbReference type="InterPro" id="IPR004090">
    <property type="entry name" value="Chemotax_Me-accpt_rcpt"/>
</dbReference>
<dbReference type="RefSeq" id="WP_036157026.1">
    <property type="nucleotide sequence ID" value="NZ_AVCX01000002.1"/>
</dbReference>
<evidence type="ECO:0000313" key="10">
    <source>
        <dbReference type="EMBL" id="KGR82656.1"/>
    </source>
</evidence>
<accession>A0A0A3ID01</accession>
<evidence type="ECO:0000256" key="6">
    <source>
        <dbReference type="PROSITE-ProRule" id="PRU00284"/>
    </source>
</evidence>
<keyword evidence="4 6" id="KW-0807">Transducer</keyword>
<dbReference type="PROSITE" id="PS50111">
    <property type="entry name" value="CHEMOTAXIS_TRANSDUC_2"/>
    <property type="match status" value="1"/>
</dbReference>
<feature type="transmembrane region" description="Helical" evidence="7">
    <location>
        <begin position="184"/>
        <end position="204"/>
    </location>
</feature>
<evidence type="ECO:0000256" key="1">
    <source>
        <dbReference type="ARBA" id="ARBA00004236"/>
    </source>
</evidence>
<dbReference type="AlphaFoldDB" id="A0A0A3ID01"/>
<feature type="transmembrane region" description="Helical" evidence="7">
    <location>
        <begin position="12"/>
        <end position="31"/>
    </location>
</feature>
<dbReference type="Pfam" id="PF00672">
    <property type="entry name" value="HAMP"/>
    <property type="match status" value="1"/>
</dbReference>
<keyword evidence="2" id="KW-1003">Cell membrane</keyword>
<sequence>MRISVKKRIFTGFMIVAVLLIIVAGMALFSLQRITDSYSDVIDQQVEVQTYMKEIVVKVQKQSLAVRGTILEDTMDLRAEFREATEEIDGLVKEMRGMVTDKEFLRALDKIEQKNGELTNEYDTFVTRLQDKPTNDQKMVIWDQRLKPITTGMIDVASSYADKAVKLMHEANKENKQGTNNTTLIVSVISLITLLLAVMIGWFVSGQIAGPLQKVTKATKAMAGGDLTIDPVQVKNKDELGDLAESFNSMMLNLRSLVSQVHTSAEQVAASSEELMASAEQTTEATNQIAASIQEVAGGSKKQEVSTDESSQAMNEMMAGVQLVATATATVADVSSDATKEADEGDIALQRVVIQMDKINESTNDSATVIQQLEERSTAIVKIIEVITGIADQTNLLALNAAIEAARAGEHGKGFAVVADEVRKLAEQSKASADQIAGLIGEIQADTKHAVRAMEKGTDEVASGISVVQEAGAGFKRIQSSISEMSSQIQEISSVAQRMSASAEQVNMSIEQVAHVAKQTSENAEMVAATSEEQLASMEEITMSSAALSKRAEELLLQINQFKV</sequence>
<keyword evidence="11" id="KW-1185">Reference proteome</keyword>
<dbReference type="Proteomes" id="UP000030437">
    <property type="component" value="Unassembled WGS sequence"/>
</dbReference>
<feature type="domain" description="Methyl-accepting transducer" evidence="8">
    <location>
        <begin position="278"/>
        <end position="514"/>
    </location>
</feature>
<keyword evidence="3 7" id="KW-0472">Membrane</keyword>
<dbReference type="FunFam" id="1.10.287.950:FF:000001">
    <property type="entry name" value="Methyl-accepting chemotaxis sensory transducer"/>
    <property type="match status" value="1"/>
</dbReference>
<organism evidence="10 11">
    <name type="scientific">Lysinibacillus odysseyi 34hs-1 = NBRC 100172</name>
    <dbReference type="NCBI Taxonomy" id="1220589"/>
    <lineage>
        <taxon>Bacteria</taxon>
        <taxon>Bacillati</taxon>
        <taxon>Bacillota</taxon>
        <taxon>Bacilli</taxon>
        <taxon>Bacillales</taxon>
        <taxon>Bacillaceae</taxon>
        <taxon>Lysinibacillus</taxon>
    </lineage>
</organism>
<dbReference type="OrthoDB" id="107771at2"/>
<comment type="subcellular location">
    <subcellularLocation>
        <location evidence="1">Cell membrane</location>
    </subcellularLocation>
</comment>
<dbReference type="PANTHER" id="PTHR32089:SF112">
    <property type="entry name" value="LYSOZYME-LIKE PROTEIN-RELATED"/>
    <property type="match status" value="1"/>
</dbReference>
<dbReference type="Gene3D" id="6.10.340.10">
    <property type="match status" value="1"/>
</dbReference>
<dbReference type="Gene3D" id="1.10.287.950">
    <property type="entry name" value="Methyl-accepting chemotaxis protein"/>
    <property type="match status" value="1"/>
</dbReference>
<dbReference type="PROSITE" id="PS50885">
    <property type="entry name" value="HAMP"/>
    <property type="match status" value="1"/>
</dbReference>
<dbReference type="STRING" id="1220589.CD32_17505"/>
<evidence type="ECO:0000256" key="5">
    <source>
        <dbReference type="ARBA" id="ARBA00029447"/>
    </source>
</evidence>